<feature type="domain" description="Beta-xylosidase C-terminal Concanavalin A-like" evidence="8">
    <location>
        <begin position="321"/>
        <end position="470"/>
    </location>
</feature>
<comment type="caution">
    <text evidence="9">The sequence shown here is derived from an EMBL/GenBank/DDBJ whole genome shotgun (WGS) entry which is preliminary data.</text>
</comment>
<evidence type="ECO:0000256" key="7">
    <source>
        <dbReference type="SAM" id="SignalP"/>
    </source>
</evidence>
<feature type="chain" id="PRO_5013386459" evidence="7">
    <location>
        <begin position="24"/>
        <end position="502"/>
    </location>
</feature>
<evidence type="ECO:0000313" key="9">
    <source>
        <dbReference type="EMBL" id="OOQ58384.1"/>
    </source>
</evidence>
<dbReference type="InterPro" id="IPR006710">
    <property type="entry name" value="Glyco_hydro_43"/>
</dbReference>
<dbReference type="RefSeq" id="WP_078350116.1">
    <property type="nucleotide sequence ID" value="NZ_MBTF01000034.1"/>
</dbReference>
<evidence type="ECO:0000313" key="10">
    <source>
        <dbReference type="Proteomes" id="UP000189739"/>
    </source>
</evidence>
<dbReference type="STRING" id="1792845.BC343_11555"/>
<dbReference type="CDD" id="cd08999">
    <property type="entry name" value="GH43_ABN-like"/>
    <property type="match status" value="1"/>
</dbReference>
<dbReference type="GO" id="GO:0004553">
    <property type="term" value="F:hydrolase activity, hydrolyzing O-glycosyl compounds"/>
    <property type="evidence" value="ECO:0007669"/>
    <property type="project" value="InterPro"/>
</dbReference>
<gene>
    <name evidence="9" type="ORF">BC343_11555</name>
</gene>
<keyword evidence="2 6" id="KW-0378">Hydrolase</keyword>
<dbReference type="InterPro" id="IPR023296">
    <property type="entry name" value="Glyco_hydro_beta-prop_sf"/>
</dbReference>
<dbReference type="PANTHER" id="PTHR42812:SF5">
    <property type="entry name" value="ENDO-ARABINASE"/>
    <property type="match status" value="1"/>
</dbReference>
<comment type="similarity">
    <text evidence="1 6">Belongs to the glycosyl hydrolase 43 family.</text>
</comment>
<evidence type="ECO:0000256" key="4">
    <source>
        <dbReference type="PIRSR" id="PIRSR606710-1"/>
    </source>
</evidence>
<dbReference type="InterPro" id="IPR041542">
    <property type="entry name" value="GH43_C2"/>
</dbReference>
<accession>A0A1S9PBM4</accession>
<evidence type="ECO:0000256" key="1">
    <source>
        <dbReference type="ARBA" id="ARBA00009865"/>
    </source>
</evidence>
<feature type="signal peptide" evidence="7">
    <location>
        <begin position="1"/>
        <end position="23"/>
    </location>
</feature>
<evidence type="ECO:0000256" key="3">
    <source>
        <dbReference type="ARBA" id="ARBA00023295"/>
    </source>
</evidence>
<dbReference type="Gene3D" id="2.60.120.200">
    <property type="match status" value="1"/>
</dbReference>
<evidence type="ECO:0000256" key="2">
    <source>
        <dbReference type="ARBA" id="ARBA00022801"/>
    </source>
</evidence>
<keyword evidence="10" id="KW-1185">Reference proteome</keyword>
<evidence type="ECO:0000256" key="6">
    <source>
        <dbReference type="RuleBase" id="RU361187"/>
    </source>
</evidence>
<dbReference type="InterPro" id="IPR051795">
    <property type="entry name" value="Glycosyl_Hydrlase_43"/>
</dbReference>
<feature type="active site" description="Proton acceptor" evidence="4">
    <location>
        <position position="37"/>
    </location>
</feature>
<keyword evidence="7" id="KW-0732">Signal</keyword>
<evidence type="ECO:0000256" key="5">
    <source>
        <dbReference type="PIRSR" id="PIRSR606710-2"/>
    </source>
</evidence>
<dbReference type="SUPFAM" id="SSF75005">
    <property type="entry name" value="Arabinanase/levansucrase/invertase"/>
    <property type="match status" value="1"/>
</dbReference>
<proteinExistence type="inferred from homology"/>
<dbReference type="SUPFAM" id="SSF49899">
    <property type="entry name" value="Concanavalin A-like lectins/glucanases"/>
    <property type="match status" value="1"/>
</dbReference>
<feature type="site" description="Important for catalytic activity, responsible for pKa modulation of the active site Glu and correct orientation of both the proton donor and substrate" evidence="5">
    <location>
        <position position="144"/>
    </location>
</feature>
<name>A0A1S9PBM4_9SPHI</name>
<evidence type="ECO:0000259" key="8">
    <source>
        <dbReference type="Pfam" id="PF17851"/>
    </source>
</evidence>
<dbReference type="Pfam" id="PF04616">
    <property type="entry name" value="Glyco_hydro_43"/>
    <property type="match status" value="1"/>
</dbReference>
<dbReference type="OrthoDB" id="9801455at2"/>
<dbReference type="PANTHER" id="PTHR42812">
    <property type="entry name" value="BETA-XYLOSIDASE"/>
    <property type="match status" value="1"/>
</dbReference>
<reference evidence="9 10" key="1">
    <citation type="submission" date="2016-07" db="EMBL/GenBank/DDBJ databases">
        <title>Genomic analysis of zinc-resistant bacterium Mucilaginibacter pedocola TBZ30.</title>
        <authorList>
            <person name="Huang J."/>
            <person name="Tang J."/>
        </authorList>
    </citation>
    <scope>NUCLEOTIDE SEQUENCE [LARGE SCALE GENOMIC DNA]</scope>
    <source>
        <strain evidence="9 10">TBZ30</strain>
    </source>
</reference>
<dbReference type="Proteomes" id="UP000189739">
    <property type="component" value="Unassembled WGS sequence"/>
</dbReference>
<dbReference type="InterPro" id="IPR013320">
    <property type="entry name" value="ConA-like_dom_sf"/>
</dbReference>
<keyword evidence="3 6" id="KW-0326">Glycosidase</keyword>
<dbReference type="GO" id="GO:0005975">
    <property type="term" value="P:carbohydrate metabolic process"/>
    <property type="evidence" value="ECO:0007669"/>
    <property type="project" value="InterPro"/>
</dbReference>
<dbReference type="Gene3D" id="2.115.10.20">
    <property type="entry name" value="Glycosyl hydrolase domain, family 43"/>
    <property type="match status" value="1"/>
</dbReference>
<sequence>MRFFKPFFLSFALGLLLPFSVFAQRNDGAVIPGDFADPSIIRVKNTYYAVGTSSEWAPHFPIYKSTNLKNWQQVGYAFDKTPAWTSGSFWAPEYYKIGNTYYLYYTARRKSDNTSYIGVATSRYPDKGFVNHGVLIPFGKEAIDAFIFNDNGQLYITFKAYGLDNRPIEILGYKLSANGLKLEGEPFSLLKDEPRIGMEGQSILKKDGYYYLFYSAGNCCGTGCSYNIRVARAKNFAGPYEVYANNPILSENEKWKCMGHGTFVTGTDGAEYYLHHAYNRESTVYTGRQGLMSQLTWPQNHGWPVFTTQKLAGGIVPNITDNFNTASIAKYWAWDFRNSTPKIKQQAGTLHLSGSTKAGNQTGIVLAARSFSGSFDMAVTVANNNTALKGLAYYGDANAALGIGTQNNKVIVWQVADNKFANLAEASIKNTSPVEVKFEVAEGKDIRFFYRQGKTAWTELKTAEPAKLSSLPQWDRSPRGGLHFKGAANQEAAFKAFSVVNK</sequence>
<organism evidence="9 10">
    <name type="scientific">Mucilaginibacter pedocola</name>
    <dbReference type="NCBI Taxonomy" id="1792845"/>
    <lineage>
        <taxon>Bacteria</taxon>
        <taxon>Pseudomonadati</taxon>
        <taxon>Bacteroidota</taxon>
        <taxon>Sphingobacteriia</taxon>
        <taxon>Sphingobacteriales</taxon>
        <taxon>Sphingobacteriaceae</taxon>
        <taxon>Mucilaginibacter</taxon>
    </lineage>
</organism>
<feature type="active site" description="Proton donor" evidence="4">
    <location>
        <position position="199"/>
    </location>
</feature>
<dbReference type="AlphaFoldDB" id="A0A1S9PBM4"/>
<protein>
    <submittedName>
        <fullName evidence="9">Beta-xylosidase</fullName>
    </submittedName>
</protein>
<dbReference type="Pfam" id="PF17851">
    <property type="entry name" value="GH43_C2"/>
    <property type="match status" value="1"/>
</dbReference>
<dbReference type="EMBL" id="MBTF01000034">
    <property type="protein sequence ID" value="OOQ58384.1"/>
    <property type="molecule type" value="Genomic_DNA"/>
</dbReference>